<feature type="chain" id="PRO_5045213159" evidence="1">
    <location>
        <begin position="32"/>
        <end position="279"/>
    </location>
</feature>
<dbReference type="PANTHER" id="PTHR37981">
    <property type="entry name" value="LIPASE 2"/>
    <property type="match status" value="1"/>
</dbReference>
<dbReference type="InterPro" id="IPR037460">
    <property type="entry name" value="SEST-like"/>
</dbReference>
<name>A0ABT6WI57_9ACTN</name>
<keyword evidence="3" id="KW-0378">Hydrolase</keyword>
<accession>A0ABT6WI57</accession>
<dbReference type="InterPro" id="IPR013830">
    <property type="entry name" value="SGNH_hydro"/>
</dbReference>
<dbReference type="EC" id="3.1.-.-" evidence="3"/>
<dbReference type="SUPFAM" id="SSF52266">
    <property type="entry name" value="SGNH hydrolase"/>
    <property type="match status" value="1"/>
</dbReference>
<gene>
    <name evidence="3" type="ORF">QLQ12_12530</name>
</gene>
<proteinExistence type="predicted"/>
<dbReference type="Pfam" id="PF13472">
    <property type="entry name" value="Lipase_GDSL_2"/>
    <property type="match status" value="1"/>
</dbReference>
<reference evidence="3 4" key="1">
    <citation type="submission" date="2023-05" db="EMBL/GenBank/DDBJ databases">
        <title>Actinoplanes sp. NEAU-A12 genome sequencing.</title>
        <authorList>
            <person name="Wang Z.-S."/>
        </authorList>
    </citation>
    <scope>NUCLEOTIDE SEQUENCE [LARGE SCALE GENOMIC DNA]</scope>
    <source>
        <strain evidence="3 4">NEAU-A12</strain>
    </source>
</reference>
<comment type="caution">
    <text evidence="3">The sequence shown here is derived from an EMBL/GenBank/DDBJ whole genome shotgun (WGS) entry which is preliminary data.</text>
</comment>
<protein>
    <submittedName>
        <fullName evidence="3">SGNH/GDSL hydrolase family protein</fullName>
        <ecNumber evidence="3">3.1.-.-</ecNumber>
    </submittedName>
</protein>
<evidence type="ECO:0000259" key="2">
    <source>
        <dbReference type="Pfam" id="PF13472"/>
    </source>
</evidence>
<dbReference type="Gene3D" id="3.40.50.1110">
    <property type="entry name" value="SGNH hydrolase"/>
    <property type="match status" value="1"/>
</dbReference>
<evidence type="ECO:0000256" key="1">
    <source>
        <dbReference type="SAM" id="SignalP"/>
    </source>
</evidence>
<sequence length="279" mass="29004">MSYPSTIFHRVVAVCAAVALTATGWAAPATAVAVSVAPAPLQYVALGDSYAAGFGAEPTRDACGRTSAAYPALLARETHGGVALRNASCVGATTADVTHRQVSSLSPRTGLVTITAGANDLQVARVLRSCANPATAIDCRTANAAVDRKLAATMPRDLGRMIRAVTTAAPDARVVVTGYPLPFARARQCATVPVPAKLRARANQVVQRLNRVLATAAAREQVRFVDVEQTFAGHALCNARPWLVGAEGMRDNTALHPTATGHARGYLPAVANTGLADRF</sequence>
<dbReference type="Proteomes" id="UP001241758">
    <property type="component" value="Unassembled WGS sequence"/>
</dbReference>
<dbReference type="PANTHER" id="PTHR37981:SF1">
    <property type="entry name" value="SGNH HYDROLASE-TYPE ESTERASE DOMAIN-CONTAINING PROTEIN"/>
    <property type="match status" value="1"/>
</dbReference>
<feature type="domain" description="SGNH hydrolase-type esterase" evidence="2">
    <location>
        <begin position="45"/>
        <end position="264"/>
    </location>
</feature>
<evidence type="ECO:0000313" key="3">
    <source>
        <dbReference type="EMBL" id="MDI6099420.1"/>
    </source>
</evidence>
<dbReference type="InterPro" id="IPR036514">
    <property type="entry name" value="SGNH_hydro_sf"/>
</dbReference>
<evidence type="ECO:0000313" key="4">
    <source>
        <dbReference type="Proteomes" id="UP001241758"/>
    </source>
</evidence>
<dbReference type="CDD" id="cd01823">
    <property type="entry name" value="SEST_like"/>
    <property type="match status" value="1"/>
</dbReference>
<dbReference type="EMBL" id="JASCTH010000007">
    <property type="protein sequence ID" value="MDI6099420.1"/>
    <property type="molecule type" value="Genomic_DNA"/>
</dbReference>
<keyword evidence="1" id="KW-0732">Signal</keyword>
<dbReference type="GO" id="GO:0016787">
    <property type="term" value="F:hydrolase activity"/>
    <property type="evidence" value="ECO:0007669"/>
    <property type="project" value="UniProtKB-KW"/>
</dbReference>
<dbReference type="RefSeq" id="WP_282759591.1">
    <property type="nucleotide sequence ID" value="NZ_JASCTH010000007.1"/>
</dbReference>
<keyword evidence="4" id="KW-1185">Reference proteome</keyword>
<feature type="signal peptide" evidence="1">
    <location>
        <begin position="1"/>
        <end position="31"/>
    </location>
</feature>
<organism evidence="3 4">
    <name type="scientific">Actinoplanes sandaracinus</name>
    <dbReference type="NCBI Taxonomy" id="3045177"/>
    <lineage>
        <taxon>Bacteria</taxon>
        <taxon>Bacillati</taxon>
        <taxon>Actinomycetota</taxon>
        <taxon>Actinomycetes</taxon>
        <taxon>Micromonosporales</taxon>
        <taxon>Micromonosporaceae</taxon>
        <taxon>Actinoplanes</taxon>
    </lineage>
</organism>